<evidence type="ECO:0000259" key="10">
    <source>
        <dbReference type="PROSITE" id="PS50850"/>
    </source>
</evidence>
<evidence type="ECO:0000313" key="12">
    <source>
        <dbReference type="Proteomes" id="UP000036947"/>
    </source>
</evidence>
<gene>
    <name evidence="11" type="ORF">TOPH_07647</name>
</gene>
<dbReference type="InterPro" id="IPR003663">
    <property type="entry name" value="Sugar/inositol_transpt"/>
</dbReference>
<dbReference type="EMBL" id="LFRF01000033">
    <property type="protein sequence ID" value="KND87723.1"/>
    <property type="molecule type" value="Genomic_DNA"/>
</dbReference>
<dbReference type="OrthoDB" id="508119at2759"/>
<keyword evidence="6 9" id="KW-0472">Membrane</keyword>
<comment type="similarity">
    <text evidence="2 8">Belongs to the major facilitator superfamily. Sugar transporter (TC 2.A.1.1) family.</text>
</comment>
<dbReference type="PROSITE" id="PS00217">
    <property type="entry name" value="SUGAR_TRANSPORT_2"/>
    <property type="match status" value="1"/>
</dbReference>
<dbReference type="Proteomes" id="UP000036947">
    <property type="component" value="Unassembled WGS sequence"/>
</dbReference>
<dbReference type="STRING" id="1163406.A0A0L0N0S7"/>
<dbReference type="NCBIfam" id="TIGR00879">
    <property type="entry name" value="SP"/>
    <property type="match status" value="1"/>
</dbReference>
<keyword evidence="12" id="KW-1185">Reference proteome</keyword>
<reference evidence="11 12" key="1">
    <citation type="journal article" date="2015" name="BMC Genomics">
        <title>The genome of the truffle-parasite Tolypocladium ophioglossoides and the evolution of antifungal peptaibiotics.</title>
        <authorList>
            <person name="Quandt C.A."/>
            <person name="Bushley K.E."/>
            <person name="Spatafora J.W."/>
        </authorList>
    </citation>
    <scope>NUCLEOTIDE SEQUENCE [LARGE SCALE GENOMIC DNA]</scope>
    <source>
        <strain evidence="11 12">CBS 100239</strain>
    </source>
</reference>
<evidence type="ECO:0000256" key="5">
    <source>
        <dbReference type="ARBA" id="ARBA00022989"/>
    </source>
</evidence>
<feature type="transmembrane region" description="Helical" evidence="9">
    <location>
        <begin position="432"/>
        <end position="449"/>
    </location>
</feature>
<evidence type="ECO:0000313" key="11">
    <source>
        <dbReference type="EMBL" id="KND87723.1"/>
    </source>
</evidence>
<dbReference type="InterPro" id="IPR020846">
    <property type="entry name" value="MFS_dom"/>
</dbReference>
<evidence type="ECO:0000256" key="1">
    <source>
        <dbReference type="ARBA" id="ARBA00004141"/>
    </source>
</evidence>
<feature type="transmembrane region" description="Helical" evidence="9">
    <location>
        <begin position="21"/>
        <end position="42"/>
    </location>
</feature>
<keyword evidence="5 9" id="KW-1133">Transmembrane helix</keyword>
<comment type="caution">
    <text evidence="11">The sequence shown here is derived from an EMBL/GenBank/DDBJ whole genome shotgun (WGS) entry which is preliminary data.</text>
</comment>
<dbReference type="SUPFAM" id="SSF103473">
    <property type="entry name" value="MFS general substrate transporter"/>
    <property type="match status" value="1"/>
</dbReference>
<evidence type="ECO:0000256" key="3">
    <source>
        <dbReference type="ARBA" id="ARBA00022448"/>
    </source>
</evidence>
<dbReference type="Gene3D" id="1.20.1250.20">
    <property type="entry name" value="MFS general substrate transporter like domains"/>
    <property type="match status" value="1"/>
</dbReference>
<dbReference type="PANTHER" id="PTHR48022">
    <property type="entry name" value="PLASTIDIC GLUCOSE TRANSPORTER 4"/>
    <property type="match status" value="1"/>
</dbReference>
<evidence type="ECO:0000256" key="8">
    <source>
        <dbReference type="RuleBase" id="RU003346"/>
    </source>
</evidence>
<comment type="subcellular location">
    <subcellularLocation>
        <location evidence="1">Membrane</location>
        <topology evidence="1">Multi-pass membrane protein</topology>
    </subcellularLocation>
</comment>
<feature type="transmembrane region" description="Helical" evidence="9">
    <location>
        <begin position="95"/>
        <end position="114"/>
    </location>
</feature>
<evidence type="ECO:0000256" key="6">
    <source>
        <dbReference type="ARBA" id="ARBA00023136"/>
    </source>
</evidence>
<evidence type="ECO:0000256" key="2">
    <source>
        <dbReference type="ARBA" id="ARBA00010992"/>
    </source>
</evidence>
<dbReference type="PANTHER" id="PTHR48022:SF60">
    <property type="entry name" value="MAJOR FACILITATOR SUPERFAMILY (MFS) PROFILE DOMAIN-CONTAINING PROTEIN"/>
    <property type="match status" value="1"/>
</dbReference>
<dbReference type="AlphaFoldDB" id="A0A0L0N0S7"/>
<dbReference type="GO" id="GO:0016020">
    <property type="term" value="C:membrane"/>
    <property type="evidence" value="ECO:0007669"/>
    <property type="project" value="UniProtKB-SubCell"/>
</dbReference>
<organism evidence="11 12">
    <name type="scientific">Tolypocladium ophioglossoides (strain CBS 100239)</name>
    <name type="common">Snaketongue truffleclub</name>
    <name type="synonym">Elaphocordyceps ophioglossoides</name>
    <dbReference type="NCBI Taxonomy" id="1163406"/>
    <lineage>
        <taxon>Eukaryota</taxon>
        <taxon>Fungi</taxon>
        <taxon>Dikarya</taxon>
        <taxon>Ascomycota</taxon>
        <taxon>Pezizomycotina</taxon>
        <taxon>Sordariomycetes</taxon>
        <taxon>Hypocreomycetidae</taxon>
        <taxon>Hypocreales</taxon>
        <taxon>Ophiocordycipitaceae</taxon>
        <taxon>Tolypocladium</taxon>
    </lineage>
</organism>
<dbReference type="PRINTS" id="PR00171">
    <property type="entry name" value="SUGRTRNSPORT"/>
</dbReference>
<feature type="non-terminal residue" evidence="11">
    <location>
        <position position="526"/>
    </location>
</feature>
<dbReference type="Pfam" id="PF00083">
    <property type="entry name" value="Sugar_tr"/>
    <property type="match status" value="1"/>
</dbReference>
<feature type="transmembrane region" description="Helical" evidence="9">
    <location>
        <begin position="62"/>
        <end position="88"/>
    </location>
</feature>
<evidence type="ECO:0000256" key="4">
    <source>
        <dbReference type="ARBA" id="ARBA00022692"/>
    </source>
</evidence>
<feature type="transmembrane region" description="Helical" evidence="9">
    <location>
        <begin position="355"/>
        <end position="372"/>
    </location>
</feature>
<dbReference type="PROSITE" id="PS50850">
    <property type="entry name" value="MFS"/>
    <property type="match status" value="1"/>
</dbReference>
<proteinExistence type="inferred from homology"/>
<keyword evidence="7" id="KW-0325">Glycoprotein</keyword>
<feature type="transmembrane region" description="Helical" evidence="9">
    <location>
        <begin position="193"/>
        <end position="210"/>
    </location>
</feature>
<feature type="domain" description="Major facilitator superfamily (MFS) profile" evidence="10">
    <location>
        <begin position="24"/>
        <end position="486"/>
    </location>
</feature>
<dbReference type="FunFam" id="1.20.1250.20:FF:000026">
    <property type="entry name" value="MFS quinate transporter QutD"/>
    <property type="match status" value="1"/>
</dbReference>
<name>A0A0L0N0S7_TOLOC</name>
<evidence type="ECO:0000256" key="7">
    <source>
        <dbReference type="ARBA" id="ARBA00023180"/>
    </source>
</evidence>
<keyword evidence="4 9" id="KW-0812">Transmembrane</keyword>
<feature type="transmembrane region" description="Helical" evidence="9">
    <location>
        <begin position="288"/>
        <end position="310"/>
    </location>
</feature>
<evidence type="ECO:0000256" key="9">
    <source>
        <dbReference type="SAM" id="Phobius"/>
    </source>
</evidence>
<feature type="transmembrane region" description="Helical" evidence="9">
    <location>
        <begin position="322"/>
        <end position="343"/>
    </location>
</feature>
<feature type="transmembrane region" description="Helical" evidence="9">
    <location>
        <begin position="397"/>
        <end position="420"/>
    </location>
</feature>
<accession>A0A0L0N0S7</accession>
<keyword evidence="3 8" id="KW-0813">Transport</keyword>
<dbReference type="InterPro" id="IPR036259">
    <property type="entry name" value="MFS_trans_sf"/>
</dbReference>
<dbReference type="InterPro" id="IPR005828">
    <property type="entry name" value="MFS_sugar_transport-like"/>
</dbReference>
<protein>
    <submittedName>
        <fullName evidence="11">Putative quinate permease</fullName>
    </submittedName>
</protein>
<feature type="transmembrane region" description="Helical" evidence="9">
    <location>
        <begin position="154"/>
        <end position="173"/>
    </location>
</feature>
<dbReference type="InterPro" id="IPR005829">
    <property type="entry name" value="Sugar_transporter_CS"/>
</dbReference>
<dbReference type="InterPro" id="IPR050360">
    <property type="entry name" value="MFS_Sugar_Transporters"/>
</dbReference>
<feature type="transmembrane region" description="Helical" evidence="9">
    <location>
        <begin position="461"/>
        <end position="482"/>
    </location>
</feature>
<feature type="transmembrane region" description="Helical" evidence="9">
    <location>
        <begin position="120"/>
        <end position="142"/>
    </location>
</feature>
<dbReference type="GO" id="GO:0005351">
    <property type="term" value="F:carbohydrate:proton symporter activity"/>
    <property type="evidence" value="ECO:0007669"/>
    <property type="project" value="TreeGrafter"/>
</dbReference>
<sequence>MGGFRAVEDRPTPKEVYNWRLYIEAGIIATGSLLFGYDSAFIGTTIARASFKADFGINKSDVAAISSNITSAFQAGAFFGAIFCFLLTERVGRKWALQANVVVFLIGAILMIAATHQLSYIYAGRVLTGLACGAITATVPSYIAELSIVSIRGILTGLFEVAYQIGSLVGFWINYGINQNMDPTSTASWRVPMAVQIIPAGALFIGGFFLHESPLWLMRKNREEDATKALESLRKLPRDHPYLQQDLQMIRSRLTDEARVAAKYGTGSWAFFRGALYELSRKGMWNRILLVFCSFALQNMSGAAAINYYSPTLFGSLGISDVALYTGIYGLVKAVASIIFYGALIDKWGRRNPTIVSSVMCSVCLWIVGVYVKVGHPADIIAAGKDLSPSTAAGGKAATAMIMIYSVFWSFGLNGIPWIVSAEIFPGALRNLTGTWAALVQWVTQFAITKSLPYIFNSFGYGTWFFFACWMLLGSIWAFIFLPETKGRTLDEMDVIFGYAQDRPLQLDDSNSLKHSEKVDSIEHTE</sequence>